<dbReference type="eggNOG" id="COG5449">
    <property type="taxonomic scope" value="Bacteria"/>
</dbReference>
<protein>
    <recommendedName>
        <fullName evidence="2">Bacteriophage phiJL001 Gp84 C-terminal domain-containing protein</fullName>
    </recommendedName>
</protein>
<evidence type="ECO:0000313" key="4">
    <source>
        <dbReference type="Proteomes" id="UP000022141"/>
    </source>
</evidence>
<accession>A0A011Q8W9</accession>
<dbReference type="AlphaFoldDB" id="A0A011Q8W9"/>
<organism evidence="3 4">
    <name type="scientific">Accumulibacter regalis</name>
    <dbReference type="NCBI Taxonomy" id="522306"/>
    <lineage>
        <taxon>Bacteria</taxon>
        <taxon>Pseudomonadati</taxon>
        <taxon>Pseudomonadota</taxon>
        <taxon>Betaproteobacteria</taxon>
        <taxon>Candidatus Accumulibacter</taxon>
    </lineage>
</organism>
<dbReference type="PATRIC" id="fig|1454004.3.peg.3519"/>
<evidence type="ECO:0000313" key="3">
    <source>
        <dbReference type="EMBL" id="EXI85590.1"/>
    </source>
</evidence>
<dbReference type="Pfam" id="PF09356">
    <property type="entry name" value="Phage_BR0599"/>
    <property type="match status" value="1"/>
</dbReference>
<reference evidence="3" key="1">
    <citation type="submission" date="2014-02" db="EMBL/GenBank/DDBJ databases">
        <title>Expanding our view of genomic diversity in Candidatus Accumulibacter clades.</title>
        <authorList>
            <person name="Skennerton C.T."/>
            <person name="Barr J.J."/>
            <person name="Slater F.R."/>
            <person name="Bond P.L."/>
            <person name="Tyson G.W."/>
        </authorList>
    </citation>
    <scope>NUCLEOTIDE SEQUENCE [LARGE SCALE GENOMIC DNA]</scope>
</reference>
<proteinExistence type="predicted"/>
<dbReference type="InterPro" id="IPR011928">
    <property type="entry name" value="Phage_phiJL001_Gp84"/>
</dbReference>
<feature type="domain" description="Bacteriophage phiJL001 Gp84 C-terminal" evidence="2">
    <location>
        <begin position="226"/>
        <end position="304"/>
    </location>
</feature>
<evidence type="ECO:0000256" key="1">
    <source>
        <dbReference type="SAM" id="SignalP"/>
    </source>
</evidence>
<name>A0A011Q8W9_ACCRE</name>
<comment type="caution">
    <text evidence="3">The sequence shown here is derived from an EMBL/GenBank/DDBJ whole genome shotgun (WGS) entry which is preliminary data.</text>
</comment>
<dbReference type="InterPro" id="IPR018964">
    <property type="entry name" value="Phage_phiJL001_Gp84_C"/>
</dbReference>
<keyword evidence="1" id="KW-0732">Signal</keyword>
<dbReference type="Proteomes" id="UP000022141">
    <property type="component" value="Unassembled WGS sequence"/>
</dbReference>
<dbReference type="STRING" id="1454004.AW11_03418"/>
<dbReference type="NCBIfam" id="TIGR02218">
    <property type="entry name" value="phg_TIGR02218"/>
    <property type="match status" value="1"/>
</dbReference>
<evidence type="ECO:0000259" key="2">
    <source>
        <dbReference type="Pfam" id="PF09356"/>
    </source>
</evidence>
<feature type="signal peptide" evidence="1">
    <location>
        <begin position="1"/>
        <end position="21"/>
    </location>
</feature>
<dbReference type="Pfam" id="PF09931">
    <property type="entry name" value="Phage_phiJL001_Gp84_N"/>
    <property type="match status" value="1"/>
</dbReference>
<feature type="chain" id="PRO_5001463130" description="Bacteriophage phiJL001 Gp84 C-terminal domain-containing protein" evidence="1">
    <location>
        <begin position="22"/>
        <end position="310"/>
    </location>
</feature>
<dbReference type="EMBL" id="JEMY01000053">
    <property type="protein sequence ID" value="EXI85590.1"/>
    <property type="molecule type" value="Genomic_DNA"/>
</dbReference>
<sequence>MKTASAGLIALLAGSNQFLMADLVTITLKSTYVIRITSADVDIVSDGHVFSPGGRYTNSGGSVIAGGGRLLMQRGRLRTTKGLEVDTLDMTIFADPTNLMPLIDFINGETFIDAARNGVLDGATVRLERAFLSSWDAAPVGTLVLFSGRVAEIQCSRTAVLMAINSDLELLNIKMPRNIYQPACANTVYDSACGAIKAAFTISGTVEAVNGTRSWFQGGGSGVPDGFFAQGVVTFFGGTNNLISRTVKAHAGLSVRQFQLIEPLPREPQIGDSFSAVAGCDRTAATCAAKFGNLARFRGHPHIPIPEKAL</sequence>
<gene>
    <name evidence="3" type="ORF">AW11_03418</name>
</gene>
<keyword evidence="4" id="KW-1185">Reference proteome</keyword>